<dbReference type="GO" id="GO:0008233">
    <property type="term" value="F:peptidase activity"/>
    <property type="evidence" value="ECO:0007669"/>
    <property type="project" value="UniProtKB-KW"/>
</dbReference>
<evidence type="ECO:0000313" key="6">
    <source>
        <dbReference type="Proteomes" id="UP000328092"/>
    </source>
</evidence>
<evidence type="ECO:0000256" key="2">
    <source>
        <dbReference type="SAM" id="MobiDB-lite"/>
    </source>
</evidence>
<dbReference type="Gene3D" id="2.40.128.130">
    <property type="entry name" value="Autotransporter beta-domain"/>
    <property type="match status" value="1"/>
</dbReference>
<evidence type="ECO:0000256" key="3">
    <source>
        <dbReference type="SAM" id="SignalP"/>
    </source>
</evidence>
<dbReference type="EC" id="3.4.21.-" evidence="5"/>
<keyword evidence="5" id="KW-0378">Hydrolase</keyword>
<dbReference type="EMBL" id="CAADFC020000033">
    <property type="protein sequence ID" value="VIO79796.1"/>
    <property type="molecule type" value="Genomic_DNA"/>
</dbReference>
<gene>
    <name evidence="5" type="ORF">CI1B_81300</name>
</gene>
<dbReference type="SUPFAM" id="SSF51126">
    <property type="entry name" value="Pectin lyase-like"/>
    <property type="match status" value="3"/>
</dbReference>
<evidence type="ECO:0000259" key="4">
    <source>
        <dbReference type="PROSITE" id="PS51208"/>
    </source>
</evidence>
<dbReference type="SUPFAM" id="SSF103515">
    <property type="entry name" value="Autotransporter"/>
    <property type="match status" value="1"/>
</dbReference>
<reference evidence="5" key="1">
    <citation type="submission" date="2019-02" db="EMBL/GenBank/DDBJ databases">
        <authorList>
            <person name="Pothier F.J."/>
        </authorList>
    </citation>
    <scope>NUCLEOTIDE SEQUENCE</scope>
    <source>
        <strain evidence="5">CI-1B</strain>
    </source>
</reference>
<dbReference type="Pfam" id="PF03797">
    <property type="entry name" value="Autotransporter"/>
    <property type="match status" value="1"/>
</dbReference>
<feature type="chain" id="PRO_5021289032" evidence="3">
    <location>
        <begin position="22"/>
        <end position="1883"/>
    </location>
</feature>
<keyword evidence="5" id="KW-0645">Protease</keyword>
<evidence type="ECO:0000256" key="1">
    <source>
        <dbReference type="ARBA" id="ARBA00022729"/>
    </source>
</evidence>
<proteinExistence type="predicted"/>
<feature type="compositionally biased region" description="Polar residues" evidence="2">
    <location>
        <begin position="60"/>
        <end position="69"/>
    </location>
</feature>
<dbReference type="InterPro" id="IPR036709">
    <property type="entry name" value="Autotransporte_beta_dom_sf"/>
</dbReference>
<sequence>MTALALCASAASVFPLGPAAAQSFVWGGTGSTTATTEYELNTNWSNPGTAPPTLPGQSAIFDSTGSPTINIGPGPKLPDSWTFNANSRDFTINGNPVQFSRSGPTGGLINNADNGQTITINANVAEGGGGPVMVQQLGNSTLVLAGTNSYTGGTLISAGTVQVTNADSVGTGAITLNGGTFQMQSPTVSSIAFANNISVGAFGTVDANGAQVNLQGVISDGVGAGTLFLVDTAHSGTSNVQLSGVNTYSGGTTVIGTTVIATNNRSLGTGAVTLDNSVLQAEGVSNLTFSNNFAINQSATGSAIDANGVQLTIAGNIGDGNDSAQLTVLDNSGGLGRVIMLGTNTYSGGTTICDCATLQLGDATRTASLAGEIAVDGKLDIVNANTAAISKIVNDGFNGVATTTFYNSTSAGTATIESKNFGITEFRDSSTAGNANVLTSSGALTIFRDTSSAGNAVFTNTNGGTVVFGDALGPPGGTDTATAGNAVIDNFSGSSVVFLGHTTAGQATITNHDLGTSAQFFEFSSAGSAKITNSASGSVFFFMNSTAGSASIDNSGLLYFGTGGFSAAEAPTAGNATIINRSGSVLNFAAHATAGDATITTESGAATTFVDNSTGGNAQFITNGTGFVDFGGSLGLNGDHRITAGSIAGSGTYYIGGGNTLIVGSNNLSSTVSGLLADFDPCGCIGPTSGSGTLVKTGSGTLTLAGANTYTGGTTISGGVIEVTNVNAVSAGAVTLDGGTFKADGASNLTFGNAFKVNTTGGGIDNGGAVLTIAGVIANGNGGTGVLQLTGAGTTVLSGVNTYTGGTLISAGTVQATNVASLGSGTITLNGGIFQMAPSLTGIAFANSIAVSAAGGTIDANSAAVNLQGVIADGAGAGVLRLTSTGTQRTIQLSGVNTYTGGTLVDHTTVIATNASSVGTGTVTLNGGVFKVDGTSDLTFNNNFRISDSSSGTINSVGKQLTISGGITAGNGTSLTVSDSIGSGRVVLLGANDLQGNTTVDYSGALQVGDATHASSIGGSLVVNGRLDIVNGSTAGLVSITNDANRLSLNAGPGITTFYNATSAGNATITNSDGGTTVFRDNSSAGSARIFGTTTFGVRSGSDTSTAANAIIYGGVTFLANTNAGQATLVGGASFGDFASAGSATLLAGGNFNNSSTAANATIYNTFFTFFSDTATAASATIITRSDGTSFSTPVLSFGGRSTAGNAIIITESPGSPYDDFFGQPPPSEVRFADNATGGNAQFITNGGAIVDFGGSRGPNGDGRITAGSIAGSGRYFIGGGNTLVVGNNNLSTTVSGVIADGTGSGALEKVGLGTLTLSGANTYSGGTTINGGTLSVNGSIASSSLTTVNAGGTLGGNGILGNTVVSGGSLAPGNSIGTLTVQGNLVFTAAASYMVEVSTVGADRTNVTGTAALGGATVKASFAPGSYVTKQYTIISAGGGVNGAFSSLVNANLPANFTPSLSYDTNNAYLNLTLNFVPPTPPDFGRGLSGNQQAVANTLVNFFNTTGGIPLVYGTLTPNGLTQASGESATASQQATFNAMNLFIGLLTDPFVAGRDGGLGAGAGATPFAEESASLAYAARRTDARDAFAGIYRKAPAAPLDFEQRWSVWAAGYGGSQRTDGNAVVGSNNTSSSIYGTAVGADYRLSPNTLAGFAVAGGGTNFSVNGLGWGRSDLFQAGAFIRHNIGAAYLSAALAYGWQDVTTDRIVTAAGADHLRAEFKANAWSGRLEGGYRYATPWLGLTPYAAGQFTTFGLPGYAETVVAGSGAFALNTTAKSVTDTRSELGLRADKSFAVDSGVVTLRGRVAWAHDFNPDRNIAAVFQALPGAAFVVNGAAQASDSALTTASAEIKWRNGWSAAATFEGEFSNVTQSYAGKGVMRYSW</sequence>
<dbReference type="PROSITE" id="PS51208">
    <property type="entry name" value="AUTOTRANSPORTER"/>
    <property type="match status" value="1"/>
</dbReference>
<dbReference type="GO" id="GO:0006508">
    <property type="term" value="P:proteolysis"/>
    <property type="evidence" value="ECO:0007669"/>
    <property type="project" value="UniProtKB-KW"/>
</dbReference>
<keyword evidence="1 3" id="KW-0732">Signal</keyword>
<dbReference type="RefSeq" id="WP_139864571.1">
    <property type="nucleotide sequence ID" value="NZ_CAADFC020000033.1"/>
</dbReference>
<dbReference type="SMART" id="SM00869">
    <property type="entry name" value="Autotransporter"/>
    <property type="match status" value="1"/>
</dbReference>
<dbReference type="Pfam" id="PF12951">
    <property type="entry name" value="PATR"/>
    <property type="match status" value="6"/>
</dbReference>
<dbReference type="InterPro" id="IPR005546">
    <property type="entry name" value="Autotransporte_beta"/>
</dbReference>
<keyword evidence="6" id="KW-1185">Reference proteome</keyword>
<organism evidence="5 6">
    <name type="scientific">Bradyrhizobium ivorense</name>
    <dbReference type="NCBI Taxonomy" id="2511166"/>
    <lineage>
        <taxon>Bacteria</taxon>
        <taxon>Pseudomonadati</taxon>
        <taxon>Pseudomonadota</taxon>
        <taxon>Alphaproteobacteria</taxon>
        <taxon>Hyphomicrobiales</taxon>
        <taxon>Nitrobacteraceae</taxon>
        <taxon>Bradyrhizobium</taxon>
    </lineage>
</organism>
<comment type="caution">
    <text evidence="5">The sequence shown here is derived from an EMBL/GenBank/DDBJ whole genome shotgun (WGS) entry which is preliminary data.</text>
</comment>
<feature type="region of interest" description="Disordered" evidence="2">
    <location>
        <begin position="43"/>
        <end position="72"/>
    </location>
</feature>
<dbReference type="InterPro" id="IPR011050">
    <property type="entry name" value="Pectin_lyase_fold/virulence"/>
</dbReference>
<feature type="signal peptide" evidence="3">
    <location>
        <begin position="1"/>
        <end position="21"/>
    </location>
</feature>
<dbReference type="InterPro" id="IPR013425">
    <property type="entry name" value="Autotrns_rpt"/>
</dbReference>
<dbReference type="Proteomes" id="UP000328092">
    <property type="component" value="Unassembled WGS sequence"/>
</dbReference>
<dbReference type="OrthoDB" id="7195851at2"/>
<protein>
    <submittedName>
        <fullName evidence="5">Extracellular serine protease</fullName>
        <ecNumber evidence="5">3.4.21.-</ecNumber>
    </submittedName>
</protein>
<dbReference type="NCBIfam" id="TIGR02601">
    <property type="entry name" value="autotrns_rpt"/>
    <property type="match status" value="4"/>
</dbReference>
<evidence type="ECO:0000313" key="5">
    <source>
        <dbReference type="EMBL" id="VIO79796.1"/>
    </source>
</evidence>
<name>A0A508U009_9BRAD</name>
<feature type="domain" description="Autotransporter" evidence="4">
    <location>
        <begin position="1602"/>
        <end position="1883"/>
    </location>
</feature>
<accession>A0A508U009</accession>